<evidence type="ECO:0000259" key="6">
    <source>
        <dbReference type="Pfam" id="PF01321"/>
    </source>
</evidence>
<evidence type="ECO:0000259" key="5">
    <source>
        <dbReference type="Pfam" id="PF00557"/>
    </source>
</evidence>
<dbReference type="Pfam" id="PF16189">
    <property type="entry name" value="Creatinase_N_2"/>
    <property type="match status" value="1"/>
</dbReference>
<dbReference type="InterPro" id="IPR033740">
    <property type="entry name" value="Pept_M24B"/>
</dbReference>
<dbReference type="SUPFAM" id="SSF53092">
    <property type="entry name" value="Creatinase/prolidase N-terminal domain"/>
    <property type="match status" value="1"/>
</dbReference>
<dbReference type="Pfam" id="PF01321">
    <property type="entry name" value="Creatinase_N"/>
    <property type="match status" value="1"/>
</dbReference>
<dbReference type="Pfam" id="PF16188">
    <property type="entry name" value="Peptidase_M24_C"/>
    <property type="match status" value="1"/>
</dbReference>
<dbReference type="InterPro" id="IPR036005">
    <property type="entry name" value="Creatinase/aminopeptidase-like"/>
</dbReference>
<evidence type="ECO:0000256" key="4">
    <source>
        <dbReference type="ARBA" id="ARBA00023211"/>
    </source>
</evidence>
<dbReference type="SUPFAM" id="SSF55920">
    <property type="entry name" value="Creatinase/aminopeptidase"/>
    <property type="match status" value="1"/>
</dbReference>
<evidence type="ECO:0000256" key="3">
    <source>
        <dbReference type="ARBA" id="ARBA00022801"/>
    </source>
</evidence>
<feature type="domain" description="Creatinase N-terminal" evidence="6">
    <location>
        <begin position="2"/>
        <end position="142"/>
    </location>
</feature>
<comment type="similarity">
    <text evidence="1">Belongs to the peptidase M24B family.</text>
</comment>
<feature type="domain" description="Peptidase M24 C-terminal" evidence="7">
    <location>
        <begin position="541"/>
        <end position="599"/>
    </location>
</feature>
<keyword evidence="3" id="KW-0378">Hydrolase</keyword>
<dbReference type="AlphaFoldDB" id="A0A381VKU6"/>
<dbReference type="CDD" id="cd01085">
    <property type="entry name" value="APP"/>
    <property type="match status" value="1"/>
</dbReference>
<dbReference type="InterPro" id="IPR050422">
    <property type="entry name" value="X-Pro_aminopeptidase_P"/>
</dbReference>
<dbReference type="Pfam" id="PF00557">
    <property type="entry name" value="Peptidase_M24"/>
    <property type="match status" value="1"/>
</dbReference>
<reference evidence="8" key="1">
    <citation type="submission" date="2018-05" db="EMBL/GenBank/DDBJ databases">
        <authorList>
            <person name="Lanie J.A."/>
            <person name="Ng W.-L."/>
            <person name="Kazmierczak K.M."/>
            <person name="Andrzejewski T.M."/>
            <person name="Davidsen T.M."/>
            <person name="Wayne K.J."/>
            <person name="Tettelin H."/>
            <person name="Glass J.I."/>
            <person name="Rusch D."/>
            <person name="Podicherti R."/>
            <person name="Tsui H.-C.T."/>
            <person name="Winkler M.E."/>
        </authorList>
    </citation>
    <scope>NUCLEOTIDE SEQUENCE</scope>
</reference>
<dbReference type="Gene3D" id="3.40.350.10">
    <property type="entry name" value="Creatinase/prolidase N-terminal domain"/>
    <property type="match status" value="2"/>
</dbReference>
<dbReference type="InterPro" id="IPR000994">
    <property type="entry name" value="Pept_M24"/>
</dbReference>
<dbReference type="InterPro" id="IPR000587">
    <property type="entry name" value="Creatinase_N"/>
</dbReference>
<dbReference type="GO" id="GO:0046872">
    <property type="term" value="F:metal ion binding"/>
    <property type="evidence" value="ECO:0007669"/>
    <property type="project" value="UniProtKB-KW"/>
</dbReference>
<protein>
    <recommendedName>
        <fullName evidence="9">Peptidase M24 domain-containing protein</fullName>
    </recommendedName>
</protein>
<evidence type="ECO:0000256" key="1">
    <source>
        <dbReference type="ARBA" id="ARBA00008766"/>
    </source>
</evidence>
<evidence type="ECO:0000313" key="8">
    <source>
        <dbReference type="EMBL" id="SVA40277.1"/>
    </source>
</evidence>
<gene>
    <name evidence="8" type="ORF">METZ01_LOCUS93131</name>
</gene>
<dbReference type="InterPro" id="IPR029149">
    <property type="entry name" value="Creatin/AminoP/Spt16_N"/>
</dbReference>
<dbReference type="GO" id="GO:0070006">
    <property type="term" value="F:metalloaminopeptidase activity"/>
    <property type="evidence" value="ECO:0007669"/>
    <property type="project" value="InterPro"/>
</dbReference>
<dbReference type="EMBL" id="UINC01008963">
    <property type="protein sequence ID" value="SVA40277.1"/>
    <property type="molecule type" value="Genomic_DNA"/>
</dbReference>
<evidence type="ECO:0000256" key="2">
    <source>
        <dbReference type="ARBA" id="ARBA00022723"/>
    </source>
</evidence>
<dbReference type="GO" id="GO:0005737">
    <property type="term" value="C:cytoplasm"/>
    <property type="evidence" value="ECO:0007669"/>
    <property type="project" value="UniProtKB-ARBA"/>
</dbReference>
<keyword evidence="4" id="KW-0464">Manganese</keyword>
<sequence>MLKKLRKEMTRQGLDMLIVVSTDEHLNEYVPPQNRRLEASTVSEGNSGFSGSAGTAVFCAEGRPQLFVDSRYHLQAEQTCGKQFDIQKLGNEGVDEPHKWITGQSRNTLKVGADPFVMSPKLWRRYKIAIEKAGHTLVSVSPNMVDSVWSNRPSLPRNEIYPLPLKFTGKDSSAKLQDIRNELKIIGSDEDSNPVVLLLSMLDEIAWLTNLRGSDIEYNPVFEAYAAIFPDRAICFCHHPGANLSQYCPDWEFRPYSEYQSFLTKLAGLENLQVWLDSSSVTMGTLLAFSKSQVVEKESPVILKKAVKNSSEISAAKTAHKMAGAGVVRSFSKLQNSFEAGQPVTEKEYSDWLLEEYQKAEGFSDLSFNSIVGSGTNGAIVHYGTPDSENPIKSGEMVLVDSGIQCAGGTTDATRTVILGNPDQKQKRIYTLVLKAHIHLARQVFPEGTNGTSLDAITRSCLWNAGLDFGHGTGHGVGAFLNVHEGPQRISPYSSDVALQAGMVLSNEPGYYEADWGGIRLENLYVVKKAEGYQEHPAGKGWLCFETLTLIPFDRRLIDRNILSPDEVKWLDEYHHQVLREISPLLENPQDVHWLKWACGAD</sequence>
<dbReference type="PANTHER" id="PTHR43763">
    <property type="entry name" value="XAA-PRO AMINOPEPTIDASE 1"/>
    <property type="match status" value="1"/>
</dbReference>
<feature type="domain" description="Peptidase M24" evidence="5">
    <location>
        <begin position="317"/>
        <end position="528"/>
    </location>
</feature>
<dbReference type="PANTHER" id="PTHR43763:SF6">
    <property type="entry name" value="XAA-PRO AMINOPEPTIDASE 1"/>
    <property type="match status" value="1"/>
</dbReference>
<organism evidence="8">
    <name type="scientific">marine metagenome</name>
    <dbReference type="NCBI Taxonomy" id="408172"/>
    <lineage>
        <taxon>unclassified sequences</taxon>
        <taxon>metagenomes</taxon>
        <taxon>ecological metagenomes</taxon>
    </lineage>
</organism>
<name>A0A381VKU6_9ZZZZ</name>
<dbReference type="InterPro" id="IPR032416">
    <property type="entry name" value="Peptidase_M24_C"/>
</dbReference>
<keyword evidence="2" id="KW-0479">Metal-binding</keyword>
<proteinExistence type="inferred from homology"/>
<dbReference type="Gene3D" id="3.90.230.10">
    <property type="entry name" value="Creatinase/methionine aminopeptidase superfamily"/>
    <property type="match status" value="1"/>
</dbReference>
<dbReference type="FunFam" id="3.90.230.10:FF:000007">
    <property type="entry name" value="Xaa-Pro aminopeptidase P"/>
    <property type="match status" value="1"/>
</dbReference>
<evidence type="ECO:0008006" key="9">
    <source>
        <dbReference type="Google" id="ProtNLM"/>
    </source>
</evidence>
<evidence type="ECO:0000259" key="7">
    <source>
        <dbReference type="Pfam" id="PF16188"/>
    </source>
</evidence>
<accession>A0A381VKU6</accession>